<organism evidence="2 3">
    <name type="scientific">Myotis brandtii</name>
    <name type="common">Brandt's bat</name>
    <dbReference type="NCBI Taxonomy" id="109478"/>
    <lineage>
        <taxon>Eukaryota</taxon>
        <taxon>Metazoa</taxon>
        <taxon>Chordata</taxon>
        <taxon>Craniata</taxon>
        <taxon>Vertebrata</taxon>
        <taxon>Euteleostomi</taxon>
        <taxon>Mammalia</taxon>
        <taxon>Eutheria</taxon>
        <taxon>Laurasiatheria</taxon>
        <taxon>Chiroptera</taxon>
        <taxon>Yangochiroptera</taxon>
        <taxon>Vespertilionidae</taxon>
        <taxon>Myotis</taxon>
    </lineage>
</organism>
<feature type="compositionally biased region" description="Polar residues" evidence="1">
    <location>
        <begin position="53"/>
        <end position="62"/>
    </location>
</feature>
<protein>
    <submittedName>
        <fullName evidence="2">Uncharacterized protein</fullName>
    </submittedName>
</protein>
<dbReference type="EMBL" id="KE164286">
    <property type="protein sequence ID" value="EPQ16709.1"/>
    <property type="molecule type" value="Genomic_DNA"/>
</dbReference>
<proteinExistence type="predicted"/>
<accession>S7NGS8</accession>
<dbReference type="AlphaFoldDB" id="S7NGS8"/>
<evidence type="ECO:0000313" key="2">
    <source>
        <dbReference type="EMBL" id="EPQ16709.1"/>
    </source>
</evidence>
<reference evidence="2 3" key="1">
    <citation type="journal article" date="2013" name="Nat. Commun.">
        <title>Genome analysis reveals insights into physiology and longevity of the Brandt's bat Myotis brandtii.</title>
        <authorList>
            <person name="Seim I."/>
            <person name="Fang X."/>
            <person name="Xiong Z."/>
            <person name="Lobanov A.V."/>
            <person name="Huang Z."/>
            <person name="Ma S."/>
            <person name="Feng Y."/>
            <person name="Turanov A.A."/>
            <person name="Zhu Y."/>
            <person name="Lenz T.L."/>
            <person name="Gerashchenko M.V."/>
            <person name="Fan D."/>
            <person name="Hee Yim S."/>
            <person name="Yao X."/>
            <person name="Jordan D."/>
            <person name="Xiong Y."/>
            <person name="Ma Y."/>
            <person name="Lyapunov A.N."/>
            <person name="Chen G."/>
            <person name="Kulakova O.I."/>
            <person name="Sun Y."/>
            <person name="Lee S.G."/>
            <person name="Bronson R.T."/>
            <person name="Moskalev A.A."/>
            <person name="Sunyaev S.R."/>
            <person name="Zhang G."/>
            <person name="Krogh A."/>
            <person name="Wang J."/>
            <person name="Gladyshev V.N."/>
        </authorList>
    </citation>
    <scope>NUCLEOTIDE SEQUENCE [LARGE SCALE GENOMIC DNA]</scope>
</reference>
<name>S7NGS8_MYOBR</name>
<feature type="region of interest" description="Disordered" evidence="1">
    <location>
        <begin position="29"/>
        <end position="62"/>
    </location>
</feature>
<dbReference type="Proteomes" id="UP000052978">
    <property type="component" value="Unassembled WGS sequence"/>
</dbReference>
<keyword evidence="3" id="KW-1185">Reference proteome</keyword>
<gene>
    <name evidence="2" type="ORF">D623_10013771</name>
</gene>
<evidence type="ECO:0000313" key="3">
    <source>
        <dbReference type="Proteomes" id="UP000052978"/>
    </source>
</evidence>
<evidence type="ECO:0000256" key="1">
    <source>
        <dbReference type="SAM" id="MobiDB-lite"/>
    </source>
</evidence>
<sequence length="75" mass="8186">MRVLLLISEGSWLVLRTAEKATLELAARTEIPRGEEEEPLESVAGFESHTTRHLPSSTMGSVSFCAQTGSEQAVR</sequence>